<dbReference type="KEGG" id="ala:BFG52_00150"/>
<dbReference type="EMBL" id="CP016895">
    <property type="protein sequence ID" value="AOA56923.1"/>
    <property type="molecule type" value="Genomic_DNA"/>
</dbReference>
<proteinExistence type="predicted"/>
<dbReference type="NCBIfam" id="TIGR04219">
    <property type="entry name" value="OMP_w_GlyGly"/>
    <property type="match status" value="1"/>
</dbReference>
<feature type="chain" id="PRO_5008539833" description="DUF2490 domain-containing protein" evidence="1">
    <location>
        <begin position="23"/>
        <end position="231"/>
    </location>
</feature>
<organism evidence="2 3">
    <name type="scientific">Acinetobacter larvae</name>
    <dbReference type="NCBI Taxonomy" id="1789224"/>
    <lineage>
        <taxon>Bacteria</taxon>
        <taxon>Pseudomonadati</taxon>
        <taxon>Pseudomonadota</taxon>
        <taxon>Gammaproteobacteria</taxon>
        <taxon>Moraxellales</taxon>
        <taxon>Moraxellaceae</taxon>
        <taxon>Acinetobacter</taxon>
    </lineage>
</organism>
<name>A0A1B2LVY5_9GAMM</name>
<evidence type="ECO:0000313" key="3">
    <source>
        <dbReference type="Proteomes" id="UP000093391"/>
    </source>
</evidence>
<dbReference type="STRING" id="1789224.BFG52_00150"/>
<evidence type="ECO:0000313" key="2">
    <source>
        <dbReference type="EMBL" id="AOA56923.1"/>
    </source>
</evidence>
<dbReference type="InterPro" id="IPR026387">
    <property type="entry name" value="OMP_w_GlyGly"/>
</dbReference>
<sequence>MMMRFYLLLSPLWLGLSSNLYASSINLQGQAQYWQYHTTTQAQILSPLSLSYPHEAALQWSIDLQHQLPFLPQAKVKSTSLSNQLNHPPLKQDFSFDYYNYILYYPIFDRLLRFNLGAGISQIDAEANAQFFDHHIAQTQQQHKPIAYSKISAQIPNSGLSLHTEIIYSQYKTLKLNDIQAEVQYQFQKLGWLEAGLNFGYRWLNINYDHPQIQDLKLRFQGPYLGINGAF</sequence>
<dbReference type="AlphaFoldDB" id="A0A1B2LVY5"/>
<evidence type="ECO:0008006" key="4">
    <source>
        <dbReference type="Google" id="ProtNLM"/>
    </source>
</evidence>
<dbReference type="Proteomes" id="UP000093391">
    <property type="component" value="Chromosome"/>
</dbReference>
<accession>A0A1B2LVY5</accession>
<protein>
    <recommendedName>
        <fullName evidence="4">DUF2490 domain-containing protein</fullName>
    </recommendedName>
</protein>
<evidence type="ECO:0000256" key="1">
    <source>
        <dbReference type="SAM" id="SignalP"/>
    </source>
</evidence>
<keyword evidence="1" id="KW-0732">Signal</keyword>
<keyword evidence="3" id="KW-1185">Reference proteome</keyword>
<dbReference type="RefSeq" id="WP_067551006.1">
    <property type="nucleotide sequence ID" value="NZ_CP016895.1"/>
</dbReference>
<reference evidence="2 3" key="1">
    <citation type="submission" date="2016-08" db="EMBL/GenBank/DDBJ databases">
        <authorList>
            <person name="Seilhamer J.J."/>
        </authorList>
    </citation>
    <scope>NUCLEOTIDE SEQUENCE [LARGE SCALE GENOMIC DNA]</scope>
    <source>
        <strain evidence="2 3">BRTC-1</strain>
    </source>
</reference>
<gene>
    <name evidence="2" type="ORF">BFG52_00150</name>
</gene>
<feature type="signal peptide" evidence="1">
    <location>
        <begin position="1"/>
        <end position="22"/>
    </location>
</feature>